<feature type="chain" id="PRO_5012851038" evidence="1">
    <location>
        <begin position="27"/>
        <end position="50"/>
    </location>
</feature>
<dbReference type="AlphaFoldDB" id="A0A239J7M2"/>
<feature type="signal peptide" evidence="1">
    <location>
        <begin position="1"/>
        <end position="26"/>
    </location>
</feature>
<evidence type="ECO:0000313" key="2">
    <source>
        <dbReference type="EMBL" id="SNT02006.1"/>
    </source>
</evidence>
<keyword evidence="1" id="KW-0732">Signal</keyword>
<protein>
    <submittedName>
        <fullName evidence="2">Uncharacterized protein</fullName>
    </submittedName>
</protein>
<evidence type="ECO:0000313" key="3">
    <source>
        <dbReference type="Proteomes" id="UP000198318"/>
    </source>
</evidence>
<evidence type="ECO:0000256" key="1">
    <source>
        <dbReference type="SAM" id="SignalP"/>
    </source>
</evidence>
<reference evidence="2 3" key="1">
    <citation type="submission" date="2017-06" db="EMBL/GenBank/DDBJ databases">
        <authorList>
            <person name="Kim H.J."/>
            <person name="Triplett B.A."/>
        </authorList>
    </citation>
    <scope>NUCLEOTIDE SEQUENCE [LARGE SCALE GENOMIC DNA]</scope>
    <source>
        <strain evidence="2 3">DSM 44715</strain>
    </source>
</reference>
<proteinExistence type="predicted"/>
<organism evidence="2 3">
    <name type="scientific">Actinomadura meyerae</name>
    <dbReference type="NCBI Taxonomy" id="240840"/>
    <lineage>
        <taxon>Bacteria</taxon>
        <taxon>Bacillati</taxon>
        <taxon>Actinomycetota</taxon>
        <taxon>Actinomycetes</taxon>
        <taxon>Streptosporangiales</taxon>
        <taxon>Thermomonosporaceae</taxon>
        <taxon>Actinomadura</taxon>
    </lineage>
</organism>
<dbReference type="RefSeq" id="WP_179271552.1">
    <property type="nucleotide sequence ID" value="NZ_FZOR01000014.1"/>
</dbReference>
<dbReference type="Proteomes" id="UP000198318">
    <property type="component" value="Unassembled WGS sequence"/>
</dbReference>
<name>A0A239J7M2_9ACTN</name>
<dbReference type="EMBL" id="FZOR01000014">
    <property type="protein sequence ID" value="SNT02006.1"/>
    <property type="molecule type" value="Genomic_DNA"/>
</dbReference>
<accession>A0A239J7M2</accession>
<sequence length="50" mass="5438">MTARVTTRRTIRMTAVMTAPATAVRAAGTIIMTTPVTCNSEDQEILRNQS</sequence>
<gene>
    <name evidence="2" type="ORF">SAMN05443665_101464</name>
</gene>
<keyword evidence="3" id="KW-1185">Reference proteome</keyword>